<evidence type="ECO:0000256" key="1">
    <source>
        <dbReference type="SAM" id="MobiDB-lite"/>
    </source>
</evidence>
<feature type="region of interest" description="Disordered" evidence="1">
    <location>
        <begin position="1"/>
        <end position="27"/>
    </location>
</feature>
<dbReference type="EMBL" id="CP000144">
    <property type="protein sequence ID" value="ABA81225.1"/>
    <property type="molecule type" value="Genomic_DNA"/>
</dbReference>
<proteinExistence type="predicted"/>
<evidence type="ECO:0000313" key="3">
    <source>
        <dbReference type="Proteomes" id="UP000002703"/>
    </source>
</evidence>
<keyword evidence="3" id="KW-1185">Reference proteome</keyword>
<feature type="region of interest" description="Disordered" evidence="1">
    <location>
        <begin position="53"/>
        <end position="99"/>
    </location>
</feature>
<dbReference type="AlphaFoldDB" id="Q3IW59"/>
<reference evidence="3" key="1">
    <citation type="submission" date="2005-09" db="EMBL/GenBank/DDBJ databases">
        <title>Complete sequence of chromosome 2 of Rhodobacter sphaeroides 2.4.1.</title>
        <authorList>
            <person name="Copeland A."/>
            <person name="Lucas S."/>
            <person name="Lapidus A."/>
            <person name="Barry K."/>
            <person name="Detter J.C."/>
            <person name="Glavina T."/>
            <person name="Hammon N."/>
            <person name="Israni S."/>
            <person name="Pitluck S."/>
            <person name="Richardson P."/>
            <person name="Mackenzie C."/>
            <person name="Choudhary M."/>
            <person name="Larimer F."/>
            <person name="Hauser L.J."/>
            <person name="Land M."/>
            <person name="Donohue T.J."/>
            <person name="Kaplan S."/>
        </authorList>
    </citation>
    <scope>NUCLEOTIDE SEQUENCE [LARGE SCALE GENOMIC DNA]</scope>
    <source>
        <strain evidence="3">ATCC 17023 / DSM 158 / JCM 6121 / CCUG 31486 / LMG 2827 / NBRC 12203 / NCIMB 8253 / ATH 2.4.1.</strain>
    </source>
</reference>
<accession>Q3IW59</accession>
<dbReference type="Proteomes" id="UP000002703">
    <property type="component" value="Chromosome 2"/>
</dbReference>
<sequence length="99" mass="10828">MNRRSAPSVVRFGSPSPVPGLTDEVPPGSDKILVEDELLHGFSFEVWRRTATHLTGTTRSDEPRCTSMAVRDPEAAPSRDKAPREDDSEAALSPPEDLK</sequence>
<protein>
    <submittedName>
        <fullName evidence="2">Uncharacterized protein</fullName>
    </submittedName>
</protein>
<name>Q3IW59_CERS4</name>
<organism evidence="2 3">
    <name type="scientific">Cereibacter sphaeroides (strain ATCC 17023 / DSM 158 / JCM 6121 / CCUG 31486 / LMG 2827 / NBRC 12203 / NCIMB 8253 / ATH 2.4.1.)</name>
    <name type="common">Rhodobacter sphaeroides</name>
    <dbReference type="NCBI Taxonomy" id="272943"/>
    <lineage>
        <taxon>Bacteria</taxon>
        <taxon>Pseudomonadati</taxon>
        <taxon>Pseudomonadota</taxon>
        <taxon>Alphaproteobacteria</taxon>
        <taxon>Rhodobacterales</taxon>
        <taxon>Paracoccaceae</taxon>
        <taxon>Cereibacter</taxon>
    </lineage>
</organism>
<dbReference type="KEGG" id="rsp:RSP_6255"/>
<feature type="compositionally biased region" description="Basic and acidic residues" evidence="1">
    <location>
        <begin position="71"/>
        <end position="85"/>
    </location>
</feature>
<dbReference type="EnsemblBacteria" id="ABA81225">
    <property type="protein sequence ID" value="ABA81225"/>
    <property type="gene ID" value="RSP_6255"/>
</dbReference>
<evidence type="ECO:0000313" key="2">
    <source>
        <dbReference type="EMBL" id="ABA81225.1"/>
    </source>
</evidence>
<gene>
    <name evidence="2" type="ORF">RSP_6255</name>
</gene>
<dbReference type="OrthoDB" id="8378722at2"/>
<dbReference type="PhylomeDB" id="Q3IW59"/>
<dbReference type="eggNOG" id="ENOG5033CBD">
    <property type="taxonomic scope" value="Bacteria"/>
</dbReference>